<evidence type="ECO:0000256" key="4">
    <source>
        <dbReference type="SAM" id="MobiDB-lite"/>
    </source>
</evidence>
<accession>A0A0M0JZP0</accession>
<evidence type="ECO:0000256" key="2">
    <source>
        <dbReference type="ARBA" id="ARBA00022737"/>
    </source>
</evidence>
<dbReference type="Pfam" id="PF13499">
    <property type="entry name" value="EF-hand_7"/>
    <property type="match status" value="1"/>
</dbReference>
<sequence>MPAASAPSSQPPKPLSAGARDLLEDLKEDAERIVELMISWDEDNSGTADKREFQLALPVLDLFVSSVEADEVFEHLAKAAKGDANSRKATAYDEIEHWALFRTLLVAADPEADVEAAEAAARAAAALRATKHDVGESNFWSRDVDGRAKNRHELRKRRGALRPRDRIANVGWSETLGVHHEQEEEVAGPRLLQTVALDSTASVQEQLREALRVNLTRVTDLFVAWDDNGDGRVSRREFCRGVRLFGLSAPMEEIQQLYDSFDPNGDGSIEFGELNALLRQTKAPEPEKLKMPSLLSTSTWGKAAAQAAAQVALAKGMRGAPAGHERLKAALAQHAPSVIQLFKHADLNGDGRINRSEFVEMVLTYAPLHEHPPEEGILPFSAEDAEALFALLDRDRGGTIDYRELERELKRDLRGELEDAKLRERASSLLRRTDVVVVLGAATKTKQALCRKLAYVFDGVWVSKASLVERELHAYGSKLAPEIRRRTSAEPPKPLSTSFYRQMLHAAVHGRRDHGALPALHGPFFLFDLPRTPSELAAIELAFGAAPLTIDFVQADFDELAEEASAKAGIPPSPPSPGVPPEDSADSSRAALRSAVSARVEQDPLHGDLLVLDSELEVRRLAELVVRHLSVSHTRRLLAQREKEKVEREAHEAMMRRQREYLEAAATYMRASLDLTRKRSRELHAQRAMTARDELLPGSGRCEYARYVYQHRAWKQGSTPWKDAEGTNPLSAGSFYGAHDGTTRSGASSARALLATAPTGTGLATLISPPDPAFRPRTDLQMSPRNWRAEPAPLGLPSLVQRVAKARMYEKRLMPPSFDEQALGMAPPPSAAASLVHSLSSTIKSSRQPKPPPQMVAPRAPPRPVRLGSLRTTASRAKRSLEPLVAAAADAPLEPVEPVDAADFDTGGRHSAQKPPTVYTTDPEMELVPIPRPKPAPATAPATVPATA</sequence>
<protein>
    <recommendedName>
        <fullName evidence="5">EF-hand domain-containing protein</fullName>
    </recommendedName>
</protein>
<dbReference type="SMART" id="SM00054">
    <property type="entry name" value="EFh"/>
    <property type="match status" value="5"/>
</dbReference>
<dbReference type="PROSITE" id="PS50222">
    <property type="entry name" value="EF_HAND_2"/>
    <property type="match status" value="5"/>
</dbReference>
<keyword evidence="2" id="KW-0677">Repeat</keyword>
<proteinExistence type="predicted"/>
<feature type="compositionally biased region" description="Pro residues" evidence="4">
    <location>
        <begin position="849"/>
        <end position="864"/>
    </location>
</feature>
<comment type="caution">
    <text evidence="6">The sequence shown here is derived from an EMBL/GenBank/DDBJ whole genome shotgun (WGS) entry which is preliminary data.</text>
</comment>
<dbReference type="InterPro" id="IPR018247">
    <property type="entry name" value="EF_Hand_1_Ca_BS"/>
</dbReference>
<feature type="compositionally biased region" description="Pro residues" evidence="4">
    <location>
        <begin position="571"/>
        <end position="580"/>
    </location>
</feature>
<feature type="domain" description="EF-hand" evidence="5">
    <location>
        <begin position="28"/>
        <end position="63"/>
    </location>
</feature>
<feature type="non-terminal residue" evidence="6">
    <location>
        <position position="948"/>
    </location>
</feature>
<dbReference type="SUPFAM" id="SSF47473">
    <property type="entry name" value="EF-hand"/>
    <property type="match status" value="1"/>
</dbReference>
<dbReference type="GO" id="GO:0005509">
    <property type="term" value="F:calcium ion binding"/>
    <property type="evidence" value="ECO:0007669"/>
    <property type="project" value="InterPro"/>
</dbReference>
<organism evidence="6 7">
    <name type="scientific">Chrysochromulina tobinii</name>
    <dbReference type="NCBI Taxonomy" id="1460289"/>
    <lineage>
        <taxon>Eukaryota</taxon>
        <taxon>Haptista</taxon>
        <taxon>Haptophyta</taxon>
        <taxon>Prymnesiophyceae</taxon>
        <taxon>Prymnesiales</taxon>
        <taxon>Chrysochromulinaceae</taxon>
        <taxon>Chrysochromulina</taxon>
    </lineage>
</organism>
<dbReference type="InterPro" id="IPR002048">
    <property type="entry name" value="EF_hand_dom"/>
</dbReference>
<dbReference type="PANTHER" id="PTHR34524">
    <property type="entry name" value="CALCYPHOSIN"/>
    <property type="match status" value="1"/>
</dbReference>
<dbReference type="Gene3D" id="1.10.238.10">
    <property type="entry name" value="EF-hand"/>
    <property type="match status" value="2"/>
</dbReference>
<dbReference type="CDD" id="cd00051">
    <property type="entry name" value="EFh"/>
    <property type="match status" value="1"/>
</dbReference>
<dbReference type="PROSITE" id="PS00018">
    <property type="entry name" value="EF_HAND_1"/>
    <property type="match status" value="4"/>
</dbReference>
<feature type="region of interest" description="Disordered" evidence="4">
    <location>
        <begin position="892"/>
        <end position="948"/>
    </location>
</feature>
<feature type="region of interest" description="Disordered" evidence="4">
    <location>
        <begin position="822"/>
        <end position="878"/>
    </location>
</feature>
<feature type="domain" description="EF-hand" evidence="5">
    <location>
        <begin position="333"/>
        <end position="368"/>
    </location>
</feature>
<dbReference type="OrthoDB" id="300855at2759"/>
<dbReference type="Proteomes" id="UP000037460">
    <property type="component" value="Unassembled WGS sequence"/>
</dbReference>
<keyword evidence="1" id="KW-0479">Metal-binding</keyword>
<name>A0A0M0JZP0_9EUKA</name>
<feature type="domain" description="EF-hand" evidence="5">
    <location>
        <begin position="213"/>
        <end position="248"/>
    </location>
</feature>
<dbReference type="InterPro" id="IPR011992">
    <property type="entry name" value="EF-hand-dom_pair"/>
</dbReference>
<dbReference type="InterPro" id="IPR051581">
    <property type="entry name" value="Ca-bind"/>
</dbReference>
<keyword evidence="3" id="KW-0106">Calcium</keyword>
<dbReference type="AlphaFoldDB" id="A0A0M0JZP0"/>
<feature type="domain" description="EF-hand" evidence="5">
    <location>
        <begin position="380"/>
        <end position="415"/>
    </location>
</feature>
<dbReference type="EMBL" id="JWZX01001981">
    <property type="protein sequence ID" value="KOO31598.1"/>
    <property type="molecule type" value="Genomic_DNA"/>
</dbReference>
<keyword evidence="7" id="KW-1185">Reference proteome</keyword>
<dbReference type="PANTHER" id="PTHR34524:SF6">
    <property type="entry name" value="CALCYPHOSINE LIKE"/>
    <property type="match status" value="1"/>
</dbReference>
<evidence type="ECO:0000313" key="6">
    <source>
        <dbReference type="EMBL" id="KOO31598.1"/>
    </source>
</evidence>
<feature type="compositionally biased region" description="Low complexity" evidence="4">
    <location>
        <begin position="939"/>
        <end position="948"/>
    </location>
</feature>
<evidence type="ECO:0000256" key="1">
    <source>
        <dbReference type="ARBA" id="ARBA00022723"/>
    </source>
</evidence>
<reference evidence="7" key="1">
    <citation type="journal article" date="2015" name="PLoS Genet.">
        <title>Genome Sequence and Transcriptome Analyses of Chrysochromulina tobin: Metabolic Tools for Enhanced Algal Fitness in the Prominent Order Prymnesiales (Haptophyceae).</title>
        <authorList>
            <person name="Hovde B.T."/>
            <person name="Deodato C.R."/>
            <person name="Hunsperger H.M."/>
            <person name="Ryken S.A."/>
            <person name="Yost W."/>
            <person name="Jha R.K."/>
            <person name="Patterson J."/>
            <person name="Monnat R.J. Jr."/>
            <person name="Barlow S.B."/>
            <person name="Starkenburg S.R."/>
            <person name="Cattolico R.A."/>
        </authorList>
    </citation>
    <scope>NUCLEOTIDE SEQUENCE</scope>
    <source>
        <strain evidence="7">CCMP291</strain>
    </source>
</reference>
<feature type="compositionally biased region" description="Low complexity" evidence="4">
    <location>
        <begin position="831"/>
        <end position="841"/>
    </location>
</feature>
<feature type="region of interest" description="Disordered" evidence="4">
    <location>
        <begin position="563"/>
        <end position="587"/>
    </location>
</feature>
<evidence type="ECO:0000256" key="3">
    <source>
        <dbReference type="ARBA" id="ARBA00022837"/>
    </source>
</evidence>
<gene>
    <name evidence="6" type="ORF">Ctob_012527</name>
</gene>
<feature type="domain" description="EF-hand" evidence="5">
    <location>
        <begin position="249"/>
        <end position="284"/>
    </location>
</feature>
<dbReference type="Pfam" id="PF13833">
    <property type="entry name" value="EF-hand_8"/>
    <property type="match status" value="1"/>
</dbReference>
<evidence type="ECO:0000259" key="5">
    <source>
        <dbReference type="PROSITE" id="PS50222"/>
    </source>
</evidence>
<evidence type="ECO:0000313" key="7">
    <source>
        <dbReference type="Proteomes" id="UP000037460"/>
    </source>
</evidence>